<protein>
    <submittedName>
        <fullName evidence="1">Uncharacterized protein</fullName>
    </submittedName>
</protein>
<dbReference type="AlphaFoldDB" id="A0A8W7Q3M1"/>
<reference evidence="1" key="1">
    <citation type="submission" date="2022-08" db="UniProtKB">
        <authorList>
            <consortium name="EnsemblMetazoa"/>
        </authorList>
    </citation>
    <scope>IDENTIFICATION</scope>
</reference>
<accession>A0A8W7Q3M1</accession>
<dbReference type="Proteomes" id="UP000075882">
    <property type="component" value="Unassembled WGS sequence"/>
</dbReference>
<sequence length="112" mass="12780">LSFQWYSKNLHVVHFSRQNRTVKSSRCQHKTFNMSEEKAESSSSQETCIYTVETNPSGNGHEIHAPKTGECVKSSYKACLVSAIKKMPPVSLWNSSSLSVWFVSFERIDMKM</sequence>
<evidence type="ECO:0000313" key="1">
    <source>
        <dbReference type="EnsemblMetazoa" id="ACOM042307-PA.1"/>
    </source>
</evidence>
<proteinExistence type="predicted"/>
<organism evidence="1">
    <name type="scientific">Anopheles coluzzii</name>
    <name type="common">African malaria mosquito</name>
    <dbReference type="NCBI Taxonomy" id="1518534"/>
    <lineage>
        <taxon>Eukaryota</taxon>
        <taxon>Metazoa</taxon>
        <taxon>Ecdysozoa</taxon>
        <taxon>Arthropoda</taxon>
        <taxon>Hexapoda</taxon>
        <taxon>Insecta</taxon>
        <taxon>Pterygota</taxon>
        <taxon>Neoptera</taxon>
        <taxon>Endopterygota</taxon>
        <taxon>Diptera</taxon>
        <taxon>Nematocera</taxon>
        <taxon>Culicoidea</taxon>
        <taxon>Culicidae</taxon>
        <taxon>Anophelinae</taxon>
        <taxon>Anopheles</taxon>
    </lineage>
</organism>
<name>A0A8W7Q3M1_ANOCL</name>
<dbReference type="EnsemblMetazoa" id="ACOM042307-RA">
    <property type="protein sequence ID" value="ACOM042307-PA.1"/>
    <property type="gene ID" value="ACOM042307"/>
</dbReference>